<evidence type="ECO:0000313" key="1">
    <source>
        <dbReference type="EMBL" id="CAD7408437.1"/>
    </source>
</evidence>
<gene>
    <name evidence="1" type="ORF">TPSB3V08_LOCUS6370</name>
</gene>
<sequence>MAAPLVRKRTALMEIPMGWKEMVIVHKRLYCNLRVERPIVKDSTIKSSKTPNPRISNTCQDPVDSRIRRFEWPISTKNP</sequence>
<dbReference type="AlphaFoldDB" id="A0A7R9D7G4"/>
<organism evidence="1">
    <name type="scientific">Timema poppense</name>
    <name type="common">Walking stick</name>
    <dbReference type="NCBI Taxonomy" id="170557"/>
    <lineage>
        <taxon>Eukaryota</taxon>
        <taxon>Metazoa</taxon>
        <taxon>Ecdysozoa</taxon>
        <taxon>Arthropoda</taxon>
        <taxon>Hexapoda</taxon>
        <taxon>Insecta</taxon>
        <taxon>Pterygota</taxon>
        <taxon>Neoptera</taxon>
        <taxon>Polyneoptera</taxon>
        <taxon>Phasmatodea</taxon>
        <taxon>Timematodea</taxon>
        <taxon>Timematoidea</taxon>
        <taxon>Timematidae</taxon>
        <taxon>Timema</taxon>
    </lineage>
</organism>
<proteinExistence type="predicted"/>
<protein>
    <submittedName>
        <fullName evidence="1">Uncharacterized protein</fullName>
    </submittedName>
</protein>
<reference evidence="1" key="1">
    <citation type="submission" date="2020-11" db="EMBL/GenBank/DDBJ databases">
        <authorList>
            <person name="Tran Van P."/>
        </authorList>
    </citation>
    <scope>NUCLEOTIDE SEQUENCE</scope>
</reference>
<accession>A0A7R9D7G4</accession>
<dbReference type="EMBL" id="OD003709">
    <property type="protein sequence ID" value="CAD7408437.1"/>
    <property type="molecule type" value="Genomic_DNA"/>
</dbReference>
<name>A0A7R9D7G4_TIMPO</name>